<proteinExistence type="predicted"/>
<dbReference type="Proteomes" id="UP001596417">
    <property type="component" value="Unassembled WGS sequence"/>
</dbReference>
<evidence type="ECO:0000313" key="2">
    <source>
        <dbReference type="EMBL" id="MFC7192464.1"/>
    </source>
</evidence>
<reference evidence="3" key="2">
    <citation type="journal article" date="2019" name="Int. J. Syst. Evol. Microbiol.">
        <title>The Global Catalogue of Microorganisms (GCM) 10K type strain sequencing project: providing services to taxonomists for standard genome sequencing and annotation.</title>
        <authorList>
            <consortium name="The Broad Institute Genomics Platform"/>
            <consortium name="The Broad Institute Genome Sequencing Center for Infectious Disease"/>
            <person name="Wu L."/>
            <person name="Ma J."/>
        </authorList>
    </citation>
    <scope>NUCLEOTIDE SEQUENCE [LARGE SCALE GENOMIC DNA]</scope>
    <source>
        <strain evidence="3">RDMS1</strain>
    </source>
</reference>
<reference evidence="2" key="3">
    <citation type="submission" date="2024-09" db="EMBL/GenBank/DDBJ databases">
        <authorList>
            <person name="Sun Q."/>
        </authorList>
    </citation>
    <scope>NUCLEOTIDE SEQUENCE</scope>
    <source>
        <strain evidence="2">NBRC 107106</strain>
    </source>
</reference>
<sequence>MYARTDATECQTIDRFEDGVGWIAHPDERGQRASHAVCGKDGVWVLDPLDAPGIDDLLAERGEVAGVAVLSDYHARDASVIAERHGVSVHVPRWLDRAAERITAPVERCAWSLGNSGFGIKRFAPFPGWSEALAYRESDRTLYVPETLGTAPIYTVGAERLGIYLLCRLFPPRDLLVDTHPERILVGHGDGIFENAGTALTDALNGARRRFPTALMRKGRVQLRAGIEALGESD</sequence>
<dbReference type="RefSeq" id="WP_264556436.1">
    <property type="nucleotide sequence ID" value="NZ_CP109980.1"/>
</dbReference>
<dbReference type="EMBL" id="JBHTAX010000004">
    <property type="protein sequence ID" value="MFC7192048.1"/>
    <property type="molecule type" value="Genomic_DNA"/>
</dbReference>
<organism evidence="2 3">
    <name type="scientific">Halocatena marina</name>
    <dbReference type="NCBI Taxonomy" id="2934937"/>
    <lineage>
        <taxon>Archaea</taxon>
        <taxon>Methanobacteriati</taxon>
        <taxon>Methanobacteriota</taxon>
        <taxon>Stenosarchaea group</taxon>
        <taxon>Halobacteria</taxon>
        <taxon>Halobacteriales</taxon>
        <taxon>Natronomonadaceae</taxon>
        <taxon>Halocatena</taxon>
    </lineage>
</organism>
<reference evidence="2" key="1">
    <citation type="journal article" date="2014" name="Int. J. Syst. Evol. Microbiol.">
        <title>Complete genome sequence of Corynebacterium casei LMG S-19264T (=DSM 44701T), isolated from a smear-ripened cheese.</title>
        <authorList>
            <consortium name="US DOE Joint Genome Institute (JGI-PGF)"/>
            <person name="Walter F."/>
            <person name="Albersmeier A."/>
            <person name="Kalinowski J."/>
            <person name="Ruckert C."/>
        </authorList>
    </citation>
    <scope>NUCLEOTIDE SEQUENCE [LARGE SCALE GENOMIC DNA]</scope>
    <source>
        <strain evidence="2">NBRC 107106</strain>
    </source>
</reference>
<dbReference type="EMBL" id="JBHTAX010000004">
    <property type="protein sequence ID" value="MFC7192464.1"/>
    <property type="molecule type" value="Genomic_DNA"/>
</dbReference>
<dbReference type="GeneID" id="76202144"/>
<evidence type="ECO:0008006" key="4">
    <source>
        <dbReference type="Google" id="ProtNLM"/>
    </source>
</evidence>
<gene>
    <name evidence="1" type="ORF">ACFQL7_21080</name>
    <name evidence="2" type="ORF">ACFQL7_23380</name>
</gene>
<dbReference type="AlphaFoldDB" id="A0ABD5YSV6"/>
<comment type="caution">
    <text evidence="2">The sequence shown here is derived from an EMBL/GenBank/DDBJ whole genome shotgun (WGS) entry which is preliminary data.</text>
</comment>
<evidence type="ECO:0000313" key="3">
    <source>
        <dbReference type="Proteomes" id="UP001596417"/>
    </source>
</evidence>
<evidence type="ECO:0000313" key="1">
    <source>
        <dbReference type="EMBL" id="MFC7192048.1"/>
    </source>
</evidence>
<protein>
    <recommendedName>
        <fullName evidence="4">MBL fold metallo-hydrolase</fullName>
    </recommendedName>
</protein>
<keyword evidence="3" id="KW-1185">Reference proteome</keyword>
<name>A0ABD5YSV6_9EURY</name>
<accession>A0ABD5YSV6</accession>